<keyword evidence="2" id="KW-1185">Reference proteome</keyword>
<evidence type="ECO:0000313" key="1">
    <source>
        <dbReference type="EMBL" id="GFX94943.1"/>
    </source>
</evidence>
<dbReference type="Proteomes" id="UP000887159">
    <property type="component" value="Unassembled WGS sequence"/>
</dbReference>
<dbReference type="AlphaFoldDB" id="A0A8X6RH69"/>
<accession>A0A8X6RH69</accession>
<protein>
    <submittedName>
        <fullName evidence="1">Uncharacterized protein</fullName>
    </submittedName>
</protein>
<comment type="caution">
    <text evidence="1">The sequence shown here is derived from an EMBL/GenBank/DDBJ whole genome shotgun (WGS) entry which is preliminary data.</text>
</comment>
<evidence type="ECO:0000313" key="2">
    <source>
        <dbReference type="Proteomes" id="UP000887159"/>
    </source>
</evidence>
<proteinExistence type="predicted"/>
<reference evidence="1" key="1">
    <citation type="submission" date="2020-08" db="EMBL/GenBank/DDBJ databases">
        <title>Multicomponent nature underlies the extraordinary mechanical properties of spider dragline silk.</title>
        <authorList>
            <person name="Kono N."/>
            <person name="Nakamura H."/>
            <person name="Mori M."/>
            <person name="Yoshida Y."/>
            <person name="Ohtoshi R."/>
            <person name="Malay A.D."/>
            <person name="Moran D.A.P."/>
            <person name="Tomita M."/>
            <person name="Numata K."/>
            <person name="Arakawa K."/>
        </authorList>
    </citation>
    <scope>NUCLEOTIDE SEQUENCE</scope>
</reference>
<dbReference type="EMBL" id="BMAU01021182">
    <property type="protein sequence ID" value="GFX94943.1"/>
    <property type="molecule type" value="Genomic_DNA"/>
</dbReference>
<name>A0A8X6RH69_TRICX</name>
<gene>
    <name evidence="1" type="ORF">TNCV_3045751</name>
</gene>
<sequence length="79" mass="8522">MLDGASAVCQDPDTVLIRVESVIKSTTNSNEFRSKDGTGVRIADADSNIIPRSVTNYTTSCSTRIQTTTICVNNQGLIR</sequence>
<organism evidence="1 2">
    <name type="scientific">Trichonephila clavipes</name>
    <name type="common">Golden silk orbweaver</name>
    <name type="synonym">Nephila clavipes</name>
    <dbReference type="NCBI Taxonomy" id="2585209"/>
    <lineage>
        <taxon>Eukaryota</taxon>
        <taxon>Metazoa</taxon>
        <taxon>Ecdysozoa</taxon>
        <taxon>Arthropoda</taxon>
        <taxon>Chelicerata</taxon>
        <taxon>Arachnida</taxon>
        <taxon>Araneae</taxon>
        <taxon>Araneomorphae</taxon>
        <taxon>Entelegynae</taxon>
        <taxon>Araneoidea</taxon>
        <taxon>Nephilidae</taxon>
        <taxon>Trichonephila</taxon>
    </lineage>
</organism>